<dbReference type="PANTHER" id="PTHR32026:SF10">
    <property type="entry name" value="METHYLTRANSFERASE-LIKE PROTEIN 24-RELATED"/>
    <property type="match status" value="1"/>
</dbReference>
<evidence type="ECO:0000313" key="3">
    <source>
        <dbReference type="Proteomes" id="UP000192578"/>
    </source>
</evidence>
<protein>
    <recommendedName>
        <fullName evidence="1">Methyltransferase domain-containing protein</fullName>
    </recommendedName>
</protein>
<proteinExistence type="predicted"/>
<dbReference type="EMBL" id="MTYJ01000153">
    <property type="protein sequence ID" value="OQV12118.1"/>
    <property type="molecule type" value="Genomic_DNA"/>
</dbReference>
<dbReference type="InterPro" id="IPR026913">
    <property type="entry name" value="METTL24"/>
</dbReference>
<keyword evidence="3" id="KW-1185">Reference proteome</keyword>
<evidence type="ECO:0000259" key="1">
    <source>
        <dbReference type="Pfam" id="PF13383"/>
    </source>
</evidence>
<reference evidence="3" key="1">
    <citation type="submission" date="2017-01" db="EMBL/GenBank/DDBJ databases">
        <title>Comparative genomics of anhydrobiosis in the tardigrade Hypsibius dujardini.</title>
        <authorList>
            <person name="Yoshida Y."/>
            <person name="Koutsovoulos G."/>
            <person name="Laetsch D."/>
            <person name="Stevens L."/>
            <person name="Kumar S."/>
            <person name="Horikawa D."/>
            <person name="Ishino K."/>
            <person name="Komine S."/>
            <person name="Tomita M."/>
            <person name="Blaxter M."/>
            <person name="Arakawa K."/>
        </authorList>
    </citation>
    <scope>NUCLEOTIDE SEQUENCE [LARGE SCALE GENOMIC DNA]</scope>
    <source>
        <strain evidence="3">Z151</strain>
    </source>
</reference>
<dbReference type="InterPro" id="IPR025714">
    <property type="entry name" value="Methyltranfer_dom"/>
</dbReference>
<dbReference type="OrthoDB" id="10006218at2759"/>
<dbReference type="Proteomes" id="UP000192578">
    <property type="component" value="Unassembled WGS sequence"/>
</dbReference>
<dbReference type="Pfam" id="PF13383">
    <property type="entry name" value="Methyltransf_22"/>
    <property type="match status" value="1"/>
</dbReference>
<dbReference type="PANTHER" id="PTHR32026">
    <property type="entry name" value="METHYLTRANSFERASE-LIKE PROTEIN 24"/>
    <property type="match status" value="1"/>
</dbReference>
<comment type="caution">
    <text evidence="2">The sequence shown here is derived from an EMBL/GenBank/DDBJ whole genome shotgun (WGS) entry which is preliminary data.</text>
</comment>
<evidence type="ECO:0000313" key="2">
    <source>
        <dbReference type="EMBL" id="OQV12118.1"/>
    </source>
</evidence>
<sequence length="498" mass="55874">MWQSEPSVSTTAPLIPAKPSHTFSRPSPLYGASAYPRVVSQAETWQWISTFLDTVSIIQTSRKTNTSTPLAAKVSVLSLRFEGVKTKDWSVLSTLNLTISAVRLTVVTVPRSECSFPTCLKIDRKNGNNNSGWKGRILENKGLPTALIRADILLIHCLISNVDDATFVLTSLDNRATTFVTAITIPGLAVANKNEEENLALPLYDFFHRLYFDYNWLPVSVSHSDCSDEHIRTKQGCTLVIAWTRMESESQPIAYIPPAGTGSLEMELQRLAGLIRHSEPSTCQLKQKFGGHWDHGSFIDGQYTVCLDNFNPKNDCLVYSIGVAGDWSFDDAMAAAGCEVHSFDPSIGRTSYQRADRHWFHDIGLNSSTSRLWNREWQTATLPELRKDLGHGMRKINVLKMDVEGAEWGFLRDATVDGSLDGVEQFIVEIHEEDAGDNRVTVVRREVLRLHGLRRLGFELFHARRNGVGMDIRAQNFATLIIGKKQDVVYELSFIRMR</sequence>
<organism evidence="2 3">
    <name type="scientific">Hypsibius exemplaris</name>
    <name type="common">Freshwater tardigrade</name>
    <dbReference type="NCBI Taxonomy" id="2072580"/>
    <lineage>
        <taxon>Eukaryota</taxon>
        <taxon>Metazoa</taxon>
        <taxon>Ecdysozoa</taxon>
        <taxon>Tardigrada</taxon>
        <taxon>Eutardigrada</taxon>
        <taxon>Parachela</taxon>
        <taxon>Hypsibioidea</taxon>
        <taxon>Hypsibiidae</taxon>
        <taxon>Hypsibius</taxon>
    </lineage>
</organism>
<feature type="domain" description="Methyltransferase" evidence="1">
    <location>
        <begin position="282"/>
        <end position="465"/>
    </location>
</feature>
<accession>A0A1W0WAA9</accession>
<gene>
    <name evidence="2" type="ORF">BV898_13597</name>
</gene>
<name>A0A1W0WAA9_HYPEX</name>
<dbReference type="AlphaFoldDB" id="A0A1W0WAA9"/>